<feature type="compositionally biased region" description="Basic and acidic residues" evidence="1">
    <location>
        <begin position="38"/>
        <end position="50"/>
    </location>
</feature>
<evidence type="ECO:0000256" key="1">
    <source>
        <dbReference type="SAM" id="MobiDB-lite"/>
    </source>
</evidence>
<sequence>MREKKSGWLAYSQGIGVAVLIWVALQFLNPFPADGGDNELHSPQRLRNPDADAGDALVDRRPTPVRVRREEERAAGILPSSQAQSDSLAIALPAKHPEKAASSADDEESALALGGGLARSRHDLVSWIKRVATSQEVEAFQELRHSLTIGRDAGEVTKAIHNMREPDGWVFCTMEGTNCLCDSGITRFGDPDRDPPIWHEVQKPKTLIFCHQSQYGIPDNVDVSPGMVKTCQCRLDPAGKCPDGQPSNANLCPGRGESPCRAGCAPYRRLQVRNSLTTRAKLCSKWVPNDLLWSCDPKLGLRPRKGHKDSLAQEILEISTSRTCEDRALARELEVFLECDFLDNYLKWSSPDSPWIEEAYVTYVGGPKDSRFEKQGSNMIRSVDMFSTRPVVVVIFDDIFVPPLSWQSLPNVIVFRMRPISGGVSFNFNKIRAMLAVRVLVAIQLDTDQLIFTGMDQVFEGTKREIHEHYPWPILPVHWMSRDETPGNPYRHYAFKGWDGPQSMRWVHAHPTWTFWALPWLGDLLQERMQAAKGGKSMMKVWDLQRTRSGIGLYDLLKMGKRAKKDKSVEMSTPTANFMWEDEDMMNVNLWRDQANKTWCKFDLEPALYLVRRGLNQDMYFDPKWYPKGLPILFLSMHNTKGNDPTDWLLRILETCRNEPEELDCPDESVNLMGMCKMGLPEERELRLSPEKFESQVCCCMEPRWKYPAFWNGKWYATLKEVPMTADGSPDGPVRQCIMP</sequence>
<feature type="region of interest" description="Disordered" evidence="1">
    <location>
        <begin position="36"/>
        <end position="82"/>
    </location>
</feature>
<keyword evidence="2" id="KW-0812">Transmembrane</keyword>
<comment type="caution">
    <text evidence="3">The sequence shown here is derived from an EMBL/GenBank/DDBJ whole genome shotgun (WGS) entry which is preliminary data.</text>
</comment>
<evidence type="ECO:0000256" key="2">
    <source>
        <dbReference type="SAM" id="Phobius"/>
    </source>
</evidence>
<feature type="compositionally biased region" description="Basic and acidic residues" evidence="1">
    <location>
        <begin position="57"/>
        <end position="74"/>
    </location>
</feature>
<feature type="transmembrane region" description="Helical" evidence="2">
    <location>
        <begin position="7"/>
        <end position="28"/>
    </location>
</feature>
<dbReference type="Proteomes" id="UP000626109">
    <property type="component" value="Unassembled WGS sequence"/>
</dbReference>
<protein>
    <submittedName>
        <fullName evidence="3">Uncharacterized protein</fullName>
    </submittedName>
</protein>
<proteinExistence type="predicted"/>
<keyword evidence="2" id="KW-0472">Membrane</keyword>
<evidence type="ECO:0000313" key="3">
    <source>
        <dbReference type="EMBL" id="CAE8735087.1"/>
    </source>
</evidence>
<evidence type="ECO:0000313" key="4">
    <source>
        <dbReference type="Proteomes" id="UP000626109"/>
    </source>
</evidence>
<dbReference type="AlphaFoldDB" id="A0A813LPI7"/>
<reference evidence="3" key="1">
    <citation type="submission" date="2021-02" db="EMBL/GenBank/DDBJ databases">
        <authorList>
            <person name="Dougan E. K."/>
            <person name="Rhodes N."/>
            <person name="Thang M."/>
            <person name="Chan C."/>
        </authorList>
    </citation>
    <scope>NUCLEOTIDE SEQUENCE</scope>
</reference>
<dbReference type="EMBL" id="CAJNNW010036513">
    <property type="protein sequence ID" value="CAE8735087.1"/>
    <property type="molecule type" value="Genomic_DNA"/>
</dbReference>
<name>A0A813LPI7_POLGL</name>
<keyword evidence="2" id="KW-1133">Transmembrane helix</keyword>
<accession>A0A813LPI7</accession>
<organism evidence="3 4">
    <name type="scientific">Polarella glacialis</name>
    <name type="common">Dinoflagellate</name>
    <dbReference type="NCBI Taxonomy" id="89957"/>
    <lineage>
        <taxon>Eukaryota</taxon>
        <taxon>Sar</taxon>
        <taxon>Alveolata</taxon>
        <taxon>Dinophyceae</taxon>
        <taxon>Suessiales</taxon>
        <taxon>Suessiaceae</taxon>
        <taxon>Polarella</taxon>
    </lineage>
</organism>
<gene>
    <name evidence="3" type="ORF">PGLA2088_LOCUS47656</name>
</gene>